<feature type="signal peptide" evidence="1">
    <location>
        <begin position="1"/>
        <end position="17"/>
    </location>
</feature>
<reference evidence="3" key="1">
    <citation type="submission" date="2016-10" db="EMBL/GenBank/DDBJ databases">
        <authorList>
            <person name="Varghese N."/>
            <person name="Submissions S."/>
        </authorList>
    </citation>
    <scope>NUCLEOTIDE SEQUENCE [LARGE SCALE GENOMIC DNA]</scope>
    <source>
        <strain evidence="3">DSM 22017</strain>
    </source>
</reference>
<keyword evidence="1" id="KW-0732">Signal</keyword>
<dbReference type="OrthoDB" id="3790527at2"/>
<keyword evidence="3" id="KW-1185">Reference proteome</keyword>
<dbReference type="Pfam" id="PF19797">
    <property type="entry name" value="DUF6281"/>
    <property type="match status" value="1"/>
</dbReference>
<name>A0A1H4WEY0_9ACTN</name>
<evidence type="ECO:0008006" key="4">
    <source>
        <dbReference type="Google" id="ProtNLM"/>
    </source>
</evidence>
<dbReference type="PROSITE" id="PS51257">
    <property type="entry name" value="PROKAR_LIPOPROTEIN"/>
    <property type="match status" value="1"/>
</dbReference>
<accession>A0A1H4WEY0</accession>
<dbReference type="Proteomes" id="UP000198742">
    <property type="component" value="Unassembled WGS sequence"/>
</dbReference>
<gene>
    <name evidence="2" type="ORF">SAMN04489844_3252</name>
</gene>
<sequence length="126" mass="13479">MRAAVLCLVLAASTAGCSDTGSTGSADCSAQIRESGVVYTSYGTTRRDATRHVEADVAQCDDIGPDAGSVFPDDPGQVRTWVFDGYSPSDVLGVQYGRTVFGVFVADRLHPDVRERIYRELSDAEP</sequence>
<evidence type="ECO:0000313" key="2">
    <source>
        <dbReference type="EMBL" id="SEC91853.1"/>
    </source>
</evidence>
<proteinExistence type="predicted"/>
<dbReference type="AlphaFoldDB" id="A0A1H4WEY0"/>
<evidence type="ECO:0000256" key="1">
    <source>
        <dbReference type="SAM" id="SignalP"/>
    </source>
</evidence>
<evidence type="ECO:0000313" key="3">
    <source>
        <dbReference type="Proteomes" id="UP000198742"/>
    </source>
</evidence>
<organism evidence="2 3">
    <name type="scientific">Nocardioides exalbidus</name>
    <dbReference type="NCBI Taxonomy" id="402596"/>
    <lineage>
        <taxon>Bacteria</taxon>
        <taxon>Bacillati</taxon>
        <taxon>Actinomycetota</taxon>
        <taxon>Actinomycetes</taxon>
        <taxon>Propionibacteriales</taxon>
        <taxon>Nocardioidaceae</taxon>
        <taxon>Nocardioides</taxon>
    </lineage>
</organism>
<feature type="chain" id="PRO_5039515035" description="Lipoprotein" evidence="1">
    <location>
        <begin position="18"/>
        <end position="126"/>
    </location>
</feature>
<protein>
    <recommendedName>
        <fullName evidence="4">Lipoprotein</fullName>
    </recommendedName>
</protein>
<dbReference type="InterPro" id="IPR046248">
    <property type="entry name" value="DUF6281"/>
</dbReference>
<dbReference type="EMBL" id="FNRT01000002">
    <property type="protein sequence ID" value="SEC91853.1"/>
    <property type="molecule type" value="Genomic_DNA"/>
</dbReference>